<evidence type="ECO:0000313" key="1">
    <source>
        <dbReference type="EMBL" id="TQN41533.1"/>
    </source>
</evidence>
<organism evidence="1 2">
    <name type="scientific">Blastococcus colisei</name>
    <dbReference type="NCBI Taxonomy" id="1564162"/>
    <lineage>
        <taxon>Bacteria</taxon>
        <taxon>Bacillati</taxon>
        <taxon>Actinomycetota</taxon>
        <taxon>Actinomycetes</taxon>
        <taxon>Geodermatophilales</taxon>
        <taxon>Geodermatophilaceae</taxon>
        <taxon>Blastococcus</taxon>
    </lineage>
</organism>
<name>A0A543PBQ1_9ACTN</name>
<dbReference type="RefSeq" id="WP_142024272.1">
    <property type="nucleotide sequence ID" value="NZ_VFQE01000001.1"/>
</dbReference>
<protein>
    <submittedName>
        <fullName evidence="1">Uncharacterized protein</fullName>
    </submittedName>
</protein>
<comment type="caution">
    <text evidence="1">The sequence shown here is derived from an EMBL/GenBank/DDBJ whole genome shotgun (WGS) entry which is preliminary data.</text>
</comment>
<proteinExistence type="predicted"/>
<dbReference type="EMBL" id="VFQE01000001">
    <property type="protein sequence ID" value="TQN41533.1"/>
    <property type="molecule type" value="Genomic_DNA"/>
</dbReference>
<accession>A0A543PBQ1</accession>
<dbReference type="OrthoDB" id="5185890at2"/>
<sequence>MFTRVAVGRAGVVREVRAAGPLMAALRAPATARGPWLTAVLNAGAARRGGGRPVAIVVEPHAQGRPEAVAFLTLRRRGLATHVTMLGDGVGPVPGGRPPARLLARDGRAAELLAVGICDLLNSLRGPRRLSLTGLPLGDPTARALAAQLPDGLIANARSSGTVDGLDGVGEVARSQESRDLERLLPAVLAREPDRRRRDFLRAAARLHAAIGQVELAVLPGGEQPRAALLTLVDGADRWPWWGWTDVGGLDPGMGAPVVALTDPAHGWP</sequence>
<evidence type="ECO:0000313" key="2">
    <source>
        <dbReference type="Proteomes" id="UP000319865"/>
    </source>
</evidence>
<dbReference type="AlphaFoldDB" id="A0A543PBQ1"/>
<reference evidence="1 2" key="1">
    <citation type="submission" date="2019-06" db="EMBL/GenBank/DDBJ databases">
        <title>Sequencing the genomes of 1000 actinobacteria strains.</title>
        <authorList>
            <person name="Klenk H.-P."/>
        </authorList>
    </citation>
    <scope>NUCLEOTIDE SEQUENCE [LARGE SCALE GENOMIC DNA]</scope>
    <source>
        <strain evidence="1 2">DSM 46837</strain>
    </source>
</reference>
<keyword evidence="2" id="KW-1185">Reference proteome</keyword>
<dbReference type="Proteomes" id="UP000319865">
    <property type="component" value="Unassembled WGS sequence"/>
</dbReference>
<gene>
    <name evidence="1" type="ORF">FHU33_0902</name>
</gene>